<dbReference type="STRING" id="1590841.A0A2R6PBB9"/>
<protein>
    <submittedName>
        <fullName evidence="3">DUF724 domain-containing protein</fullName>
    </submittedName>
</protein>
<feature type="region of interest" description="Disordered" evidence="1">
    <location>
        <begin position="626"/>
        <end position="651"/>
    </location>
</feature>
<dbReference type="InterPro" id="IPR001025">
    <property type="entry name" value="BAH_dom"/>
</dbReference>
<dbReference type="AlphaFoldDB" id="A0A2R6PBB9"/>
<dbReference type="GO" id="GO:0003682">
    <property type="term" value="F:chromatin binding"/>
    <property type="evidence" value="ECO:0007669"/>
    <property type="project" value="InterPro"/>
</dbReference>
<dbReference type="PANTHER" id="PTHR31917">
    <property type="entry name" value="AGENET DOMAIN-CONTAINING PROTEIN-RELATED"/>
    <property type="match status" value="1"/>
</dbReference>
<name>A0A2R6PBB9_ACTCC</name>
<dbReference type="FunCoup" id="A0A2R6PBB9">
    <property type="interactions" value="2411"/>
</dbReference>
<dbReference type="InterPro" id="IPR014002">
    <property type="entry name" value="Agenet_dom_plant"/>
</dbReference>
<dbReference type="Pfam" id="PF05641">
    <property type="entry name" value="Agenet"/>
    <property type="match status" value="1"/>
</dbReference>
<organism evidence="3 4">
    <name type="scientific">Actinidia chinensis var. chinensis</name>
    <name type="common">Chinese soft-hair kiwi</name>
    <dbReference type="NCBI Taxonomy" id="1590841"/>
    <lineage>
        <taxon>Eukaryota</taxon>
        <taxon>Viridiplantae</taxon>
        <taxon>Streptophyta</taxon>
        <taxon>Embryophyta</taxon>
        <taxon>Tracheophyta</taxon>
        <taxon>Spermatophyta</taxon>
        <taxon>Magnoliopsida</taxon>
        <taxon>eudicotyledons</taxon>
        <taxon>Gunneridae</taxon>
        <taxon>Pentapetalae</taxon>
        <taxon>asterids</taxon>
        <taxon>Ericales</taxon>
        <taxon>Actinidiaceae</taxon>
        <taxon>Actinidia</taxon>
    </lineage>
</organism>
<dbReference type="PANTHER" id="PTHR31917:SF58">
    <property type="entry name" value="AGENET AND BROMO-ADJACENT HOMOLOGY (BAH) DOMAIN-CONTAINING PROTEIN"/>
    <property type="match status" value="1"/>
</dbReference>
<dbReference type="CDD" id="cd20405">
    <property type="entry name" value="Tudor_Agenet_AtDUF_rpt1_3"/>
    <property type="match status" value="1"/>
</dbReference>
<dbReference type="OrthoDB" id="1883212at2759"/>
<dbReference type="InterPro" id="IPR043151">
    <property type="entry name" value="BAH_sf"/>
</dbReference>
<evidence type="ECO:0000313" key="3">
    <source>
        <dbReference type="EMBL" id="PSR88265.1"/>
    </source>
</evidence>
<dbReference type="OMA" id="EASMCKE"/>
<dbReference type="EMBL" id="NKQK01000027">
    <property type="protein sequence ID" value="PSR88265.1"/>
    <property type="molecule type" value="Genomic_DNA"/>
</dbReference>
<dbReference type="PROSITE" id="PS51038">
    <property type="entry name" value="BAH"/>
    <property type="match status" value="1"/>
</dbReference>
<dbReference type="Proteomes" id="UP000241394">
    <property type="component" value="Chromosome LG27"/>
</dbReference>
<dbReference type="InParanoid" id="A0A2R6PBB9"/>
<dbReference type="SMART" id="SM00439">
    <property type="entry name" value="BAH"/>
    <property type="match status" value="1"/>
</dbReference>
<evidence type="ECO:0000256" key="1">
    <source>
        <dbReference type="SAM" id="MobiDB-lite"/>
    </source>
</evidence>
<reference evidence="4" key="2">
    <citation type="journal article" date="2018" name="BMC Genomics">
        <title>A manually annotated Actinidia chinensis var. chinensis (kiwifruit) genome highlights the challenges associated with draft genomes and gene prediction in plants.</title>
        <authorList>
            <person name="Pilkington S.M."/>
            <person name="Crowhurst R."/>
            <person name="Hilario E."/>
            <person name="Nardozza S."/>
            <person name="Fraser L."/>
            <person name="Peng Y."/>
            <person name="Gunaseelan K."/>
            <person name="Simpson R."/>
            <person name="Tahir J."/>
            <person name="Deroles S.C."/>
            <person name="Templeton K."/>
            <person name="Luo Z."/>
            <person name="Davy M."/>
            <person name="Cheng C."/>
            <person name="McNeilage M."/>
            <person name="Scaglione D."/>
            <person name="Liu Y."/>
            <person name="Zhang Q."/>
            <person name="Datson P."/>
            <person name="De Silva N."/>
            <person name="Gardiner S.E."/>
            <person name="Bassett H."/>
            <person name="Chagne D."/>
            <person name="McCallum J."/>
            <person name="Dzierzon H."/>
            <person name="Deng C."/>
            <person name="Wang Y.Y."/>
            <person name="Barron L."/>
            <person name="Manako K."/>
            <person name="Bowen J."/>
            <person name="Foster T.M."/>
            <person name="Erridge Z.A."/>
            <person name="Tiffin H."/>
            <person name="Waite C.N."/>
            <person name="Davies K.M."/>
            <person name="Grierson E.P."/>
            <person name="Laing W.A."/>
            <person name="Kirk R."/>
            <person name="Chen X."/>
            <person name="Wood M."/>
            <person name="Montefiori M."/>
            <person name="Brummell D.A."/>
            <person name="Schwinn K.E."/>
            <person name="Catanach A."/>
            <person name="Fullerton C."/>
            <person name="Li D."/>
            <person name="Meiyalaghan S."/>
            <person name="Nieuwenhuizen N."/>
            <person name="Read N."/>
            <person name="Prakash R."/>
            <person name="Hunter D."/>
            <person name="Zhang H."/>
            <person name="McKenzie M."/>
            <person name="Knabel M."/>
            <person name="Harris A."/>
            <person name="Allan A.C."/>
            <person name="Gleave A."/>
            <person name="Chen A."/>
            <person name="Janssen B.J."/>
            <person name="Plunkett B."/>
            <person name="Ampomah-Dwamena C."/>
            <person name="Voogd C."/>
            <person name="Leif D."/>
            <person name="Lafferty D."/>
            <person name="Souleyre E.J.F."/>
            <person name="Varkonyi-Gasic E."/>
            <person name="Gambi F."/>
            <person name="Hanley J."/>
            <person name="Yao J.L."/>
            <person name="Cheung J."/>
            <person name="David K.M."/>
            <person name="Warren B."/>
            <person name="Marsh K."/>
            <person name="Snowden K.C."/>
            <person name="Lin-Wang K."/>
            <person name="Brian L."/>
            <person name="Martinez-Sanchez M."/>
            <person name="Wang M."/>
            <person name="Ileperuma N."/>
            <person name="Macnee N."/>
            <person name="Campin R."/>
            <person name="McAtee P."/>
            <person name="Drummond R.S.M."/>
            <person name="Espley R.V."/>
            <person name="Ireland H.S."/>
            <person name="Wu R."/>
            <person name="Atkinson R.G."/>
            <person name="Karunairetnam S."/>
            <person name="Bulley S."/>
            <person name="Chunkath S."/>
            <person name="Hanley Z."/>
            <person name="Storey R."/>
            <person name="Thrimawithana A.H."/>
            <person name="Thomson S."/>
            <person name="David C."/>
            <person name="Testolin R."/>
            <person name="Huang H."/>
            <person name="Hellens R.P."/>
            <person name="Schaffer R.J."/>
        </authorList>
    </citation>
    <scope>NUCLEOTIDE SEQUENCE [LARGE SCALE GENOMIC DNA]</scope>
    <source>
        <strain evidence="4">cv. Red5</strain>
    </source>
</reference>
<dbReference type="Gramene" id="PSR88265">
    <property type="protein sequence ID" value="PSR88265"/>
    <property type="gene ID" value="CEY00_Acc31294"/>
</dbReference>
<gene>
    <name evidence="3" type="ORF">CEY00_Acc31294</name>
</gene>
<evidence type="ECO:0000259" key="2">
    <source>
        <dbReference type="PROSITE" id="PS51038"/>
    </source>
</evidence>
<dbReference type="Gene3D" id="2.30.30.490">
    <property type="match status" value="1"/>
</dbReference>
<feature type="domain" description="BAH" evidence="2">
    <location>
        <begin position="156"/>
        <end position="273"/>
    </location>
</feature>
<evidence type="ECO:0000313" key="4">
    <source>
        <dbReference type="Proteomes" id="UP000241394"/>
    </source>
</evidence>
<dbReference type="InterPro" id="IPR008395">
    <property type="entry name" value="Agenet-like_dom"/>
</dbReference>
<keyword evidence="4" id="KW-1185">Reference proteome</keyword>
<reference evidence="3 4" key="1">
    <citation type="submission" date="2017-07" db="EMBL/GenBank/DDBJ databases">
        <title>An improved, manually edited Actinidia chinensis var. chinensis (kiwifruit) genome highlights the challenges associated with draft genomes and gene prediction in plants.</title>
        <authorList>
            <person name="Pilkington S."/>
            <person name="Crowhurst R."/>
            <person name="Hilario E."/>
            <person name="Nardozza S."/>
            <person name="Fraser L."/>
            <person name="Peng Y."/>
            <person name="Gunaseelan K."/>
            <person name="Simpson R."/>
            <person name="Tahir J."/>
            <person name="Deroles S."/>
            <person name="Templeton K."/>
            <person name="Luo Z."/>
            <person name="Davy M."/>
            <person name="Cheng C."/>
            <person name="Mcneilage M."/>
            <person name="Scaglione D."/>
            <person name="Liu Y."/>
            <person name="Zhang Q."/>
            <person name="Datson P."/>
            <person name="De Silva N."/>
            <person name="Gardiner S."/>
            <person name="Bassett H."/>
            <person name="Chagne D."/>
            <person name="Mccallum J."/>
            <person name="Dzierzon H."/>
            <person name="Deng C."/>
            <person name="Wang Y.-Y."/>
            <person name="Barron N."/>
            <person name="Manako K."/>
            <person name="Bowen J."/>
            <person name="Foster T."/>
            <person name="Erridge Z."/>
            <person name="Tiffin H."/>
            <person name="Waite C."/>
            <person name="Davies K."/>
            <person name="Grierson E."/>
            <person name="Laing W."/>
            <person name="Kirk R."/>
            <person name="Chen X."/>
            <person name="Wood M."/>
            <person name="Montefiori M."/>
            <person name="Brummell D."/>
            <person name="Schwinn K."/>
            <person name="Catanach A."/>
            <person name="Fullerton C."/>
            <person name="Li D."/>
            <person name="Meiyalaghan S."/>
            <person name="Nieuwenhuizen N."/>
            <person name="Read N."/>
            <person name="Prakash R."/>
            <person name="Hunter D."/>
            <person name="Zhang H."/>
            <person name="Mckenzie M."/>
            <person name="Knabel M."/>
            <person name="Harris A."/>
            <person name="Allan A."/>
            <person name="Chen A."/>
            <person name="Janssen B."/>
            <person name="Plunkett B."/>
            <person name="Dwamena C."/>
            <person name="Voogd C."/>
            <person name="Leif D."/>
            <person name="Lafferty D."/>
            <person name="Souleyre E."/>
            <person name="Varkonyi-Gasic E."/>
            <person name="Gambi F."/>
            <person name="Hanley J."/>
            <person name="Yao J.-L."/>
            <person name="Cheung J."/>
            <person name="David K."/>
            <person name="Warren B."/>
            <person name="Marsh K."/>
            <person name="Snowden K."/>
            <person name="Lin-Wang K."/>
            <person name="Brian L."/>
            <person name="Martinez-Sanchez M."/>
            <person name="Wang M."/>
            <person name="Ileperuma N."/>
            <person name="Macnee N."/>
            <person name="Campin R."/>
            <person name="Mcatee P."/>
            <person name="Drummond R."/>
            <person name="Espley R."/>
            <person name="Ireland H."/>
            <person name="Wu R."/>
            <person name="Atkinson R."/>
            <person name="Karunairetnam S."/>
            <person name="Bulley S."/>
            <person name="Chunkath S."/>
            <person name="Hanley Z."/>
            <person name="Storey R."/>
            <person name="Thrimawithana A."/>
            <person name="Thomson S."/>
            <person name="David C."/>
            <person name="Testolin R."/>
        </authorList>
    </citation>
    <scope>NUCLEOTIDE SEQUENCE [LARGE SCALE GENOMIC DNA]</scope>
    <source>
        <strain evidence="4">cv. Red5</strain>
        <tissue evidence="3">Young leaf</tissue>
    </source>
</reference>
<accession>A0A2R6PBB9</accession>
<comment type="caution">
    <text evidence="3">The sequence shown here is derived from an EMBL/GenBank/DDBJ whole genome shotgun (WGS) entry which is preliminary data.</text>
</comment>
<sequence>MDRFTAAAFVRWEEVSVSTDKGRREMRYYLNRRDGTSDLAVVGREKSLRHMSYHYAIRDRSLLSILPSSSLLKLRSRREVIDWLNSIVQGLPPNGSSLVVGESLSSKDAYKFDVETLKDVQWRNLGHCTAEIVWLGSPWTCRKKRRHYQSFQRNGVKISVLDFVYVLAEEDKRLVAYLDDMYEDTRGNKMVVVQWFHKIDEVGIVLPQNYNDREIFFSLCLQDLSIECIDGLATVLSPQHYEKFLNEAKHTQFEPFVCHRQFDKDDIKLFDITQIKGYWRQAFLRYMRTDSPSSDPVKSWMAEDGSKVERNRSDGIRIRPKKRLRRSKDGDLCFPPANKQEYLIPCSDIRDFDERLAGSKDGINVSRRKDDSFTVCGPVKQTILQKALQNLTIGSQVEVLSQDSGLRGCWFRALVIKKHKDKIKVQYQDIKDAADEANNLEEWILASKVAAPDPLGLRMCGRTTIRPIPPFNKGKFSVVVNAGTVVDVWWHDGWWEGIVLEKDTEDKIHVYFPGEKKESVFHSSDLRHSEEWWGNGWEDIKERPGLVTSILSESETKKIVVKPCDVEQEKTATYDGRRLVKDVHKDNLSVKDEAGCHKSRMDSLFDNVHDLSKDAMLARLKWKSSGKRRRGNSVQKQLHYASDRKKSSPEAVGTRGFHNFVLPKSLKVDRDNCKVIGDSPFSSSAIRPLTSLVM</sequence>
<dbReference type="SMART" id="SM00743">
    <property type="entry name" value="Agenet"/>
    <property type="match status" value="2"/>
</dbReference>
<dbReference type="Pfam" id="PF01426">
    <property type="entry name" value="BAH"/>
    <property type="match status" value="1"/>
</dbReference>
<proteinExistence type="predicted"/>